<evidence type="ECO:0000313" key="2">
    <source>
        <dbReference type="EMBL" id="CAF4222114.1"/>
    </source>
</evidence>
<feature type="chain" id="PRO_5032557146" evidence="1">
    <location>
        <begin position="23"/>
        <end position="217"/>
    </location>
</feature>
<comment type="caution">
    <text evidence="2">The sequence shown here is derived from an EMBL/GenBank/DDBJ whole genome shotgun (WGS) entry which is preliminary data.</text>
</comment>
<evidence type="ECO:0000313" key="3">
    <source>
        <dbReference type="Proteomes" id="UP000663844"/>
    </source>
</evidence>
<organism evidence="2 3">
    <name type="scientific">Adineta steineri</name>
    <dbReference type="NCBI Taxonomy" id="433720"/>
    <lineage>
        <taxon>Eukaryota</taxon>
        <taxon>Metazoa</taxon>
        <taxon>Spiralia</taxon>
        <taxon>Gnathifera</taxon>
        <taxon>Rotifera</taxon>
        <taxon>Eurotatoria</taxon>
        <taxon>Bdelloidea</taxon>
        <taxon>Adinetida</taxon>
        <taxon>Adinetidae</taxon>
        <taxon>Adineta</taxon>
    </lineage>
</organism>
<protein>
    <submittedName>
        <fullName evidence="2">Uncharacterized protein</fullName>
    </submittedName>
</protein>
<accession>A0A820D7Q2</accession>
<dbReference type="EMBL" id="CAJOAZ010010522">
    <property type="protein sequence ID" value="CAF4222114.1"/>
    <property type="molecule type" value="Genomic_DNA"/>
</dbReference>
<feature type="signal peptide" evidence="1">
    <location>
        <begin position="1"/>
        <end position="22"/>
    </location>
</feature>
<evidence type="ECO:0000256" key="1">
    <source>
        <dbReference type="SAM" id="SignalP"/>
    </source>
</evidence>
<keyword evidence="1" id="KW-0732">Signal</keyword>
<feature type="non-terminal residue" evidence="2">
    <location>
        <position position="217"/>
    </location>
</feature>
<proteinExistence type="predicted"/>
<name>A0A820D7Q2_9BILA</name>
<dbReference type="AlphaFoldDB" id="A0A820D7Q2"/>
<gene>
    <name evidence="2" type="ORF">OXD698_LOCUS41931</name>
</gene>
<dbReference type="Proteomes" id="UP000663844">
    <property type="component" value="Unassembled WGS sequence"/>
</dbReference>
<reference evidence="2" key="1">
    <citation type="submission" date="2021-02" db="EMBL/GenBank/DDBJ databases">
        <authorList>
            <person name="Nowell W R."/>
        </authorList>
    </citation>
    <scope>NUCLEOTIDE SEQUENCE</scope>
</reference>
<sequence length="217" mass="23907">MLSAIWWSVSGLVLISIHTVQNQIMQSSLNLQAPGFDFLPANPVELITTYTGSLDTGIIVKCSSLTSRVGGLYYYLSLYDVYNQICDPHVLPSNRYLICVNNVWQCPTNTFWNGSMCLNQVYYGDSCTMNEACRHDIGLQCSSDCQKCLCNSTASWNNISCVIGQTVCPSSKPSDPCVAAYWPLDDNVNDLTNTHNGTFVGNLSFTMGYIGRAIQCS</sequence>